<evidence type="ECO:0000313" key="12">
    <source>
        <dbReference type="EMBL" id="EJK49876.1"/>
    </source>
</evidence>
<keyword evidence="4 9" id="KW-0489">Methyltransferase</keyword>
<dbReference type="PRINTS" id="PR02008">
    <property type="entry name" value="RCMTFAMILY"/>
</dbReference>
<dbReference type="InterPro" id="IPR049560">
    <property type="entry name" value="MeTrfase_RsmB-F_NOP2_cat"/>
</dbReference>
<feature type="compositionally biased region" description="Basic residues" evidence="10">
    <location>
        <begin position="696"/>
        <end position="716"/>
    </location>
</feature>
<dbReference type="Gene3D" id="3.30.70.1170">
    <property type="entry name" value="Sun protein, domain 3"/>
    <property type="match status" value="1"/>
</dbReference>
<feature type="compositionally biased region" description="Acidic residues" evidence="10">
    <location>
        <begin position="125"/>
        <end position="138"/>
    </location>
</feature>
<evidence type="ECO:0000256" key="3">
    <source>
        <dbReference type="ARBA" id="ARBA00022517"/>
    </source>
</evidence>
<dbReference type="PRINTS" id="PR02012">
    <property type="entry name" value="RCMTNOP2"/>
</dbReference>
<keyword evidence="13" id="KW-1185">Reference proteome</keyword>
<comment type="caution">
    <text evidence="12">The sequence shown here is derived from an EMBL/GenBank/DDBJ whole genome shotgun (WGS) entry which is preliminary data.</text>
</comment>
<dbReference type="InterPro" id="IPR018314">
    <property type="entry name" value="RsmB/NOL1/NOP2-like_CS"/>
</dbReference>
<dbReference type="GO" id="GO:0070475">
    <property type="term" value="P:rRNA base methylation"/>
    <property type="evidence" value="ECO:0007669"/>
    <property type="project" value="TreeGrafter"/>
</dbReference>
<feature type="compositionally biased region" description="Low complexity" evidence="10">
    <location>
        <begin position="110"/>
        <end position="121"/>
    </location>
</feature>
<feature type="compositionally biased region" description="Basic and acidic residues" evidence="10">
    <location>
        <begin position="622"/>
        <end position="657"/>
    </location>
</feature>
<feature type="active site" description="Nucleophile" evidence="9">
    <location>
        <position position="529"/>
    </location>
</feature>
<evidence type="ECO:0000256" key="10">
    <source>
        <dbReference type="SAM" id="MobiDB-lite"/>
    </source>
</evidence>
<feature type="compositionally biased region" description="Acidic residues" evidence="10">
    <location>
        <begin position="55"/>
        <end position="66"/>
    </location>
</feature>
<evidence type="ECO:0000259" key="11">
    <source>
        <dbReference type="PROSITE" id="PS51686"/>
    </source>
</evidence>
<dbReference type="PANTHER" id="PTHR22807">
    <property type="entry name" value="NOP2 YEAST -RELATED NOL1/NOP2/FMU SUN DOMAIN-CONTAINING"/>
    <property type="match status" value="1"/>
</dbReference>
<proteinExistence type="inferred from homology"/>
<feature type="compositionally biased region" description="Polar residues" evidence="10">
    <location>
        <begin position="142"/>
        <end position="151"/>
    </location>
</feature>
<feature type="compositionally biased region" description="Acidic residues" evidence="10">
    <location>
        <begin position="95"/>
        <end position="106"/>
    </location>
</feature>
<comment type="subcellular location">
    <subcellularLocation>
        <location evidence="1">Nucleus</location>
        <location evidence="1">Nucleolus</location>
    </subcellularLocation>
</comment>
<dbReference type="Proteomes" id="UP000266841">
    <property type="component" value="Unassembled WGS sequence"/>
</dbReference>
<comment type="similarity">
    <text evidence="2 9">Belongs to the class I-like SAM-binding methyltransferase superfamily. RsmB/NOP family.</text>
</comment>
<dbReference type="FunFam" id="3.30.70.1170:FF:000001">
    <property type="entry name" value="Ribosomal RNA methyltransferase Nop2"/>
    <property type="match status" value="1"/>
</dbReference>
<evidence type="ECO:0000256" key="9">
    <source>
        <dbReference type="PROSITE-ProRule" id="PRU01023"/>
    </source>
</evidence>
<dbReference type="SUPFAM" id="SSF53335">
    <property type="entry name" value="S-adenosyl-L-methionine-dependent methyltransferases"/>
    <property type="match status" value="1"/>
</dbReference>
<reference evidence="12 13" key="1">
    <citation type="journal article" date="2012" name="Genome Biol.">
        <title>Genome and low-iron response of an oceanic diatom adapted to chronic iron limitation.</title>
        <authorList>
            <person name="Lommer M."/>
            <person name="Specht M."/>
            <person name="Roy A.S."/>
            <person name="Kraemer L."/>
            <person name="Andreson R."/>
            <person name="Gutowska M.A."/>
            <person name="Wolf J."/>
            <person name="Bergner S.V."/>
            <person name="Schilhabel M.B."/>
            <person name="Klostermeier U.C."/>
            <person name="Beiko R.G."/>
            <person name="Rosenstiel P."/>
            <person name="Hippler M."/>
            <person name="Laroche J."/>
        </authorList>
    </citation>
    <scope>NUCLEOTIDE SEQUENCE [LARGE SCALE GENOMIC DNA]</scope>
    <source>
        <strain evidence="12 13">CCMP1005</strain>
    </source>
</reference>
<dbReference type="Gene3D" id="3.40.50.150">
    <property type="entry name" value="Vaccinia Virus protein VP39"/>
    <property type="match status" value="1"/>
</dbReference>
<sequence>MGRSLRSGRVMKSLSPPNKRAGRADTGRRAAAKSSKQPPKKTSVSVRKAKKEVESSSESEEADDHEESSVSSDSESGDSGEEPEHDTRRQPPNQADEDSSDGSDNDEVAKAAPSPLKKSAAGNESSEDSSDGSDDEGHDDGNQNGSKQGFTDENADWLKPKKKASLLDSDDDGDDDDEFDVAAGGDRSSDDEMEVERESRLIDEEMEAEKEEARLELRRTITQNTEVFHLPTAEELEDDEDRVVPPSELRARIEEILSVLADFKNRREAGRSRSEYVERLAADMAELFGYLQELVDYFLSMFGPSECLEFLEASDKSRPLVVRVNTLKARRKDLAAALMKRGVRLDPLAPWSKVGLKIYESTVPIGATPEYLAGHYMLQSAASMCPVMALAPQPGDRVMDMSAAPGGKTSYIAQLMRNKGVVIANDLKPERQKATVANLHRLGVRNVVTCCYDGRKLGSQMRNSFDRILLDAPCSGLGVISRDPSVKIQRTIPDVKRCAHLQKELLVAAIDSLNHKSKKGGGFMVYSTCSVAIAENEEVVNYLLSKRDVKIVETGLDFGKSFASLFLLCYIADLPRRAGKPGFTRFEHKRFHPSLALTRRFYPHVNNMDGFYVAKIQKLSDKHKGEEEKKTAAAEGEKIEDSAQTDADKGSNKYDNKSKKKKGKGGKKRRDNSEDKAAVPEKRPKISAPPTIQVPSKKKSTNAKMTKPRRMRNTGM</sequence>
<dbReference type="PROSITE" id="PS51686">
    <property type="entry name" value="SAM_MT_RSMB_NOP"/>
    <property type="match status" value="1"/>
</dbReference>
<evidence type="ECO:0000256" key="8">
    <source>
        <dbReference type="ARBA" id="ARBA00023242"/>
    </source>
</evidence>
<protein>
    <recommendedName>
        <fullName evidence="11">SAM-dependent MTase RsmB/NOP-type domain-containing protein</fullName>
    </recommendedName>
</protein>
<feature type="compositionally biased region" description="Low complexity" evidence="10">
    <location>
        <begin position="32"/>
        <end position="46"/>
    </location>
</feature>
<keyword evidence="7 9" id="KW-0694">RNA-binding</keyword>
<evidence type="ECO:0000256" key="2">
    <source>
        <dbReference type="ARBA" id="ARBA00007494"/>
    </source>
</evidence>
<keyword evidence="5 9" id="KW-0808">Transferase</keyword>
<evidence type="ECO:0000256" key="7">
    <source>
        <dbReference type="ARBA" id="ARBA00022884"/>
    </source>
</evidence>
<dbReference type="EMBL" id="AGNL01044372">
    <property type="protein sequence ID" value="EJK49876.1"/>
    <property type="molecule type" value="Genomic_DNA"/>
</dbReference>
<dbReference type="PANTHER" id="PTHR22807:SF30">
    <property type="entry name" value="28S RRNA (CYTOSINE(4447)-C(5))-METHYLTRANSFERASE-RELATED"/>
    <property type="match status" value="1"/>
</dbReference>
<dbReference type="GO" id="GO:0005730">
    <property type="term" value="C:nucleolus"/>
    <property type="evidence" value="ECO:0007669"/>
    <property type="project" value="UniProtKB-SubCell"/>
</dbReference>
<feature type="binding site" evidence="9">
    <location>
        <position position="471"/>
    </location>
    <ligand>
        <name>S-adenosyl-L-methionine</name>
        <dbReference type="ChEBI" id="CHEBI:59789"/>
    </ligand>
</feature>
<evidence type="ECO:0000256" key="6">
    <source>
        <dbReference type="ARBA" id="ARBA00022691"/>
    </source>
</evidence>
<dbReference type="OMA" id="FRNIMTG"/>
<keyword evidence="3" id="KW-0690">Ribosome biogenesis</keyword>
<dbReference type="InterPro" id="IPR023267">
    <property type="entry name" value="RCMT"/>
</dbReference>
<feature type="compositionally biased region" description="Acidic residues" evidence="10">
    <location>
        <begin position="75"/>
        <end position="84"/>
    </location>
</feature>
<evidence type="ECO:0000313" key="13">
    <source>
        <dbReference type="Proteomes" id="UP000266841"/>
    </source>
</evidence>
<feature type="compositionally biased region" description="Basic residues" evidence="10">
    <location>
        <begin position="658"/>
        <end position="670"/>
    </location>
</feature>
<dbReference type="OrthoDB" id="427002at2759"/>
<dbReference type="eggNOG" id="KOG1122">
    <property type="taxonomic scope" value="Eukaryota"/>
</dbReference>
<feature type="binding site" evidence="9">
    <location>
        <position position="426"/>
    </location>
    <ligand>
        <name>S-adenosyl-L-methionine</name>
        <dbReference type="ChEBI" id="CHEBI:59789"/>
    </ligand>
</feature>
<gene>
    <name evidence="12" type="ORF">THAOC_31203</name>
</gene>
<dbReference type="GO" id="GO:0009383">
    <property type="term" value="F:rRNA (cytosine-C5-)-methyltransferase activity"/>
    <property type="evidence" value="ECO:0007669"/>
    <property type="project" value="TreeGrafter"/>
</dbReference>
<feature type="domain" description="SAM-dependent MTase RsmB/NOP-type" evidence="11">
    <location>
        <begin position="310"/>
        <end position="619"/>
    </location>
</feature>
<feature type="compositionally biased region" description="Basic and acidic residues" evidence="10">
    <location>
        <begin position="671"/>
        <end position="684"/>
    </location>
</feature>
<dbReference type="CDD" id="cd02440">
    <property type="entry name" value="AdoMet_MTases"/>
    <property type="match status" value="1"/>
</dbReference>
<dbReference type="Pfam" id="PF01189">
    <property type="entry name" value="Methyltr_RsmB-F"/>
    <property type="match status" value="1"/>
</dbReference>
<dbReference type="PROSITE" id="PS01153">
    <property type="entry name" value="NOL1_NOP2_SUN"/>
    <property type="match status" value="1"/>
</dbReference>
<organism evidence="12 13">
    <name type="scientific">Thalassiosira oceanica</name>
    <name type="common">Marine diatom</name>
    <dbReference type="NCBI Taxonomy" id="159749"/>
    <lineage>
        <taxon>Eukaryota</taxon>
        <taxon>Sar</taxon>
        <taxon>Stramenopiles</taxon>
        <taxon>Ochrophyta</taxon>
        <taxon>Bacillariophyta</taxon>
        <taxon>Coscinodiscophyceae</taxon>
        <taxon>Thalassiosirophycidae</taxon>
        <taxon>Thalassiosirales</taxon>
        <taxon>Thalassiosiraceae</taxon>
        <taxon>Thalassiosira</taxon>
    </lineage>
</organism>
<feature type="binding site" evidence="9">
    <location>
        <position position="453"/>
    </location>
    <ligand>
        <name>S-adenosyl-L-methionine</name>
        <dbReference type="ChEBI" id="CHEBI:59789"/>
    </ligand>
</feature>
<evidence type="ECO:0000256" key="5">
    <source>
        <dbReference type="ARBA" id="ARBA00022679"/>
    </source>
</evidence>
<dbReference type="GO" id="GO:0000470">
    <property type="term" value="P:maturation of LSU-rRNA"/>
    <property type="evidence" value="ECO:0007669"/>
    <property type="project" value="TreeGrafter"/>
</dbReference>
<dbReference type="InterPro" id="IPR023273">
    <property type="entry name" value="RCMT_NOP2"/>
</dbReference>
<keyword evidence="8" id="KW-0539">Nucleus</keyword>
<evidence type="ECO:0000256" key="4">
    <source>
        <dbReference type="ARBA" id="ARBA00022603"/>
    </source>
</evidence>
<feature type="compositionally biased region" description="Acidic residues" evidence="10">
    <location>
        <begin position="168"/>
        <end position="180"/>
    </location>
</feature>
<dbReference type="InterPro" id="IPR011023">
    <property type="entry name" value="Nop2p"/>
</dbReference>
<dbReference type="NCBIfam" id="TIGR00446">
    <property type="entry name" value="nop2p"/>
    <property type="match status" value="1"/>
</dbReference>
<name>K0RLR4_THAOC</name>
<dbReference type="AlphaFoldDB" id="K0RLR4"/>
<dbReference type="GO" id="GO:0003723">
    <property type="term" value="F:RNA binding"/>
    <property type="evidence" value="ECO:0007669"/>
    <property type="project" value="UniProtKB-UniRule"/>
</dbReference>
<evidence type="ECO:0000256" key="1">
    <source>
        <dbReference type="ARBA" id="ARBA00004604"/>
    </source>
</evidence>
<keyword evidence="6 9" id="KW-0949">S-adenosyl-L-methionine</keyword>
<dbReference type="InterPro" id="IPR029063">
    <property type="entry name" value="SAM-dependent_MTases_sf"/>
</dbReference>
<dbReference type="InterPro" id="IPR001678">
    <property type="entry name" value="MeTrfase_RsmB-F_NOP2_dom"/>
</dbReference>
<feature type="region of interest" description="Disordered" evidence="10">
    <location>
        <begin position="622"/>
        <end position="716"/>
    </location>
</feature>
<feature type="binding site" evidence="9">
    <location>
        <begin position="402"/>
        <end position="408"/>
    </location>
    <ligand>
        <name>S-adenosyl-L-methionine</name>
        <dbReference type="ChEBI" id="CHEBI:59789"/>
    </ligand>
</feature>
<accession>K0RLR4</accession>
<feature type="region of interest" description="Disordered" evidence="10">
    <location>
        <begin position="1"/>
        <end position="199"/>
    </location>
</feature>